<evidence type="ECO:0000256" key="3">
    <source>
        <dbReference type="ARBA" id="ARBA00022448"/>
    </source>
</evidence>
<keyword evidence="7 8" id="KW-0472">Membrane</keyword>
<comment type="subcellular location">
    <subcellularLocation>
        <location evidence="1">Cell membrane</location>
        <topology evidence="1">Multi-pass membrane protein</topology>
    </subcellularLocation>
</comment>
<keyword evidence="5 8" id="KW-0812">Transmembrane</keyword>
<proteinExistence type="inferred from homology"/>
<dbReference type="SUPFAM" id="SSF81345">
    <property type="entry name" value="ABC transporter involved in vitamin B12 uptake, BtuC"/>
    <property type="match status" value="1"/>
</dbReference>
<feature type="transmembrane region" description="Helical" evidence="8">
    <location>
        <begin position="133"/>
        <end position="155"/>
    </location>
</feature>
<dbReference type="InterPro" id="IPR000522">
    <property type="entry name" value="ABC_transptr_permease_BtuC"/>
</dbReference>
<dbReference type="RefSeq" id="WP_091759472.1">
    <property type="nucleotide sequence ID" value="NZ_BJVX01000002.1"/>
</dbReference>
<dbReference type="Pfam" id="PF01032">
    <property type="entry name" value="FecCD"/>
    <property type="match status" value="1"/>
</dbReference>
<evidence type="ECO:0000256" key="8">
    <source>
        <dbReference type="SAM" id="Phobius"/>
    </source>
</evidence>
<dbReference type="CDD" id="cd06550">
    <property type="entry name" value="TM_ABC_iron-siderophores_like"/>
    <property type="match status" value="1"/>
</dbReference>
<dbReference type="GO" id="GO:0022857">
    <property type="term" value="F:transmembrane transporter activity"/>
    <property type="evidence" value="ECO:0007669"/>
    <property type="project" value="InterPro"/>
</dbReference>
<dbReference type="GO" id="GO:0005886">
    <property type="term" value="C:plasma membrane"/>
    <property type="evidence" value="ECO:0007669"/>
    <property type="project" value="UniProtKB-SubCell"/>
</dbReference>
<dbReference type="PANTHER" id="PTHR30472">
    <property type="entry name" value="FERRIC ENTEROBACTIN TRANSPORT SYSTEM PERMEASE PROTEIN"/>
    <property type="match status" value="1"/>
</dbReference>
<evidence type="ECO:0000256" key="7">
    <source>
        <dbReference type="ARBA" id="ARBA00023136"/>
    </source>
</evidence>
<feature type="transmembrane region" description="Helical" evidence="8">
    <location>
        <begin position="221"/>
        <end position="251"/>
    </location>
</feature>
<organism evidence="9 10">
    <name type="scientific">Marinilactibacillus psychrotolerans</name>
    <dbReference type="NCBI Taxonomy" id="191770"/>
    <lineage>
        <taxon>Bacteria</taxon>
        <taxon>Bacillati</taxon>
        <taxon>Bacillota</taxon>
        <taxon>Bacilli</taxon>
        <taxon>Lactobacillales</taxon>
        <taxon>Carnobacteriaceae</taxon>
        <taxon>Marinilactibacillus</taxon>
    </lineage>
</organism>
<dbReference type="EMBL" id="BKBI01000001">
    <property type="protein sequence ID" value="GEQ34600.1"/>
    <property type="molecule type" value="Genomic_DNA"/>
</dbReference>
<evidence type="ECO:0000256" key="2">
    <source>
        <dbReference type="ARBA" id="ARBA00007935"/>
    </source>
</evidence>
<evidence type="ECO:0000313" key="10">
    <source>
        <dbReference type="Proteomes" id="UP000887127"/>
    </source>
</evidence>
<dbReference type="Proteomes" id="UP000887127">
    <property type="component" value="Unassembled WGS sequence"/>
</dbReference>
<sequence>MEKIGFFSLLVCSILISLLVGAEDITFIELFSPNELQKIILFSLRIPRTLSLLLAGATLAVSGVLMQQLTQNKFVSPTTAGTMDSARLGIILSMILFNQSSLLHKTLFAFIFSIAGTLIFVSFLNSVKLKSSIMIPLVGLMYGNVVGAIGTFLAYQHDLIQNATAWLQGNFSLISSNNYQLIFLVFPLMIIIYLFSHYFSVMNLGKDQVTSLGVPFLILEILVIIIISIATSAVILTAGNVPFIGVIIPNLISMKQGDHFKKVLFPTAYFGGLFLVVCDIFARVIIAPYEVPVSLIVGIIGTGLFLFLLLKGEQL</sequence>
<name>A0AAV3WNF2_9LACT</name>
<evidence type="ECO:0000256" key="4">
    <source>
        <dbReference type="ARBA" id="ARBA00022475"/>
    </source>
</evidence>
<keyword evidence="3" id="KW-0813">Transport</keyword>
<dbReference type="PANTHER" id="PTHR30472:SF27">
    <property type="entry name" value="PETROBACTIN IMPORT SYSTEM PERMEASE PROTEIN YCLN"/>
    <property type="match status" value="1"/>
</dbReference>
<accession>A0AAV3WNF2</accession>
<gene>
    <name evidence="9" type="primary">fepD_1</name>
    <name evidence="9" type="ORF">M132T_01080</name>
</gene>
<dbReference type="GO" id="GO:0033214">
    <property type="term" value="P:siderophore-iron import into cell"/>
    <property type="evidence" value="ECO:0007669"/>
    <property type="project" value="TreeGrafter"/>
</dbReference>
<feature type="transmembrane region" description="Helical" evidence="8">
    <location>
        <begin position="292"/>
        <end position="310"/>
    </location>
</feature>
<comment type="caution">
    <text evidence="9">The sequence shown here is derived from an EMBL/GenBank/DDBJ whole genome shotgun (WGS) entry which is preliminary data.</text>
</comment>
<comment type="similarity">
    <text evidence="2">Belongs to the binding-protein-dependent transport system permease family. FecCD subfamily.</text>
</comment>
<feature type="transmembrane region" description="Helical" evidence="8">
    <location>
        <begin position="107"/>
        <end position="127"/>
    </location>
</feature>
<keyword evidence="4" id="KW-1003">Cell membrane</keyword>
<evidence type="ECO:0000256" key="1">
    <source>
        <dbReference type="ARBA" id="ARBA00004651"/>
    </source>
</evidence>
<keyword evidence="6 8" id="KW-1133">Transmembrane helix</keyword>
<feature type="transmembrane region" description="Helical" evidence="8">
    <location>
        <begin position="263"/>
        <end position="286"/>
    </location>
</feature>
<evidence type="ECO:0000256" key="5">
    <source>
        <dbReference type="ARBA" id="ARBA00022692"/>
    </source>
</evidence>
<dbReference type="InterPro" id="IPR037294">
    <property type="entry name" value="ABC_BtuC-like"/>
</dbReference>
<dbReference type="AlphaFoldDB" id="A0AAV3WNF2"/>
<feature type="transmembrane region" description="Helical" evidence="8">
    <location>
        <begin position="181"/>
        <end position="201"/>
    </location>
</feature>
<evidence type="ECO:0000256" key="6">
    <source>
        <dbReference type="ARBA" id="ARBA00022989"/>
    </source>
</evidence>
<reference evidence="9" key="1">
    <citation type="submission" date="2019-08" db="EMBL/GenBank/DDBJ databases">
        <title>Marinilactibacillus psychrotolerans M13-2T whole genome sequencing project.</title>
        <authorList>
            <person name="Ishikawa M."/>
            <person name="Suzuki T."/>
            <person name="Matsutani M."/>
        </authorList>
    </citation>
    <scope>NUCLEOTIDE SEQUENCE</scope>
    <source>
        <strain evidence="9">M13-2T</strain>
    </source>
</reference>
<dbReference type="Gene3D" id="1.10.3470.10">
    <property type="entry name" value="ABC transporter involved in vitamin B12 uptake, BtuC"/>
    <property type="match status" value="1"/>
</dbReference>
<dbReference type="GeneID" id="96910439"/>
<protein>
    <submittedName>
        <fullName evidence="9">Iron ABC transporter permease protein</fullName>
    </submittedName>
</protein>
<feature type="transmembrane region" description="Helical" evidence="8">
    <location>
        <begin position="46"/>
        <end position="66"/>
    </location>
</feature>
<evidence type="ECO:0000313" key="9">
    <source>
        <dbReference type="EMBL" id="GEQ34600.1"/>
    </source>
</evidence>